<feature type="transmembrane region" description="Helical" evidence="1">
    <location>
        <begin position="118"/>
        <end position="136"/>
    </location>
</feature>
<sequence length="148" mass="17087">MFAALVLCIKPDCAEAFQSHPAPEGLYVHQIAHIVFIIAMGFLAYWLQYNLLIRERGWRLIQLACLLLILWNVVAFIGHWVETRIPDASVVGEPDWSQRIRVDLHPLIPLYYMLKLDHLVSVPAMIALFLGIRSLYKQALAEEHHFDE</sequence>
<dbReference type="eggNOG" id="ENOG5031B1G">
    <property type="taxonomic scope" value="Bacteria"/>
</dbReference>
<gene>
    <name evidence="2" type="ordered locus">Desti_1744</name>
</gene>
<keyword evidence="1" id="KW-0812">Transmembrane</keyword>
<feature type="transmembrane region" description="Helical" evidence="1">
    <location>
        <begin position="26"/>
        <end position="48"/>
    </location>
</feature>
<keyword evidence="3" id="KW-1185">Reference proteome</keyword>
<keyword evidence="1" id="KW-0472">Membrane</keyword>
<dbReference type="Proteomes" id="UP000006055">
    <property type="component" value="Chromosome"/>
</dbReference>
<reference evidence="3" key="1">
    <citation type="submission" date="2012-06" db="EMBL/GenBank/DDBJ databases">
        <title>Complete sequence of chromosome of Desulfomonile tiedjei DSM 6799.</title>
        <authorList>
            <person name="Lucas S."/>
            <person name="Copeland A."/>
            <person name="Lapidus A."/>
            <person name="Glavina del Rio T."/>
            <person name="Dalin E."/>
            <person name="Tice H."/>
            <person name="Bruce D."/>
            <person name="Goodwin L."/>
            <person name="Pitluck S."/>
            <person name="Peters L."/>
            <person name="Ovchinnikova G."/>
            <person name="Zeytun A."/>
            <person name="Lu M."/>
            <person name="Kyrpides N."/>
            <person name="Mavromatis K."/>
            <person name="Ivanova N."/>
            <person name="Brettin T."/>
            <person name="Detter J.C."/>
            <person name="Han C."/>
            <person name="Larimer F."/>
            <person name="Land M."/>
            <person name="Hauser L."/>
            <person name="Markowitz V."/>
            <person name="Cheng J.-F."/>
            <person name="Hugenholtz P."/>
            <person name="Woyke T."/>
            <person name="Wu D."/>
            <person name="Spring S."/>
            <person name="Schroeder M."/>
            <person name="Brambilla E."/>
            <person name="Klenk H.-P."/>
            <person name="Eisen J.A."/>
        </authorList>
    </citation>
    <scope>NUCLEOTIDE SEQUENCE [LARGE SCALE GENOMIC DNA]</scope>
    <source>
        <strain evidence="3">ATCC 49306 / DSM 6799 / DCB-1</strain>
    </source>
</reference>
<dbReference type="EMBL" id="CP003360">
    <property type="protein sequence ID" value="AFM24454.1"/>
    <property type="molecule type" value="Genomic_DNA"/>
</dbReference>
<dbReference type="KEGG" id="dti:Desti_1744"/>
<evidence type="ECO:0000313" key="3">
    <source>
        <dbReference type="Proteomes" id="UP000006055"/>
    </source>
</evidence>
<accession>I4C4G3</accession>
<organism evidence="2 3">
    <name type="scientific">Desulfomonile tiedjei (strain ATCC 49306 / DSM 6799 / DCB-1)</name>
    <dbReference type="NCBI Taxonomy" id="706587"/>
    <lineage>
        <taxon>Bacteria</taxon>
        <taxon>Pseudomonadati</taxon>
        <taxon>Thermodesulfobacteriota</taxon>
        <taxon>Desulfomonilia</taxon>
        <taxon>Desulfomonilales</taxon>
        <taxon>Desulfomonilaceae</taxon>
        <taxon>Desulfomonile</taxon>
    </lineage>
</organism>
<evidence type="ECO:0000256" key="1">
    <source>
        <dbReference type="SAM" id="Phobius"/>
    </source>
</evidence>
<proteinExistence type="predicted"/>
<evidence type="ECO:0000313" key="2">
    <source>
        <dbReference type="EMBL" id="AFM24454.1"/>
    </source>
</evidence>
<dbReference type="AlphaFoldDB" id="I4C4G3"/>
<protein>
    <submittedName>
        <fullName evidence="2">Uncharacterized protein</fullName>
    </submittedName>
</protein>
<feature type="transmembrane region" description="Helical" evidence="1">
    <location>
        <begin position="60"/>
        <end position="81"/>
    </location>
</feature>
<dbReference type="HOGENOM" id="CLU_139042_0_0_7"/>
<name>I4C4G3_DESTA</name>
<dbReference type="STRING" id="706587.Desti_1744"/>
<keyword evidence="1" id="KW-1133">Transmembrane helix</keyword>